<evidence type="ECO:0000256" key="5">
    <source>
        <dbReference type="ARBA" id="ARBA00038359"/>
    </source>
</evidence>
<dbReference type="Pfam" id="PF20684">
    <property type="entry name" value="Fung_rhodopsin"/>
    <property type="match status" value="1"/>
</dbReference>
<protein>
    <recommendedName>
        <fullName evidence="7">Rhodopsin domain-containing protein</fullName>
    </recommendedName>
</protein>
<proteinExistence type="inferred from homology"/>
<dbReference type="OrthoDB" id="5401779at2759"/>
<dbReference type="AlphaFoldDB" id="A0A6A6REK3"/>
<sequence>MASKQTPTPAEIASWPAPNYINPKTHRPFVLGVEIPLTAFAVLFGRFYSRTILRRTLGIDDWIMLGAAVLVLASTIMTCISTGPAFHTGYHICEALAYSPMRSLATQVFFAAITTLTKMSVCFTYLRIFPSQLNKHFCWTMICYEVCWFMGMFFGTIFQCSPVASYYSPEKYPNHTCVNQPVFSYATAALNSFSDFIIFLWPIRDLWLVQIPMKQRLGLILMFGFGVIVCIAGICRVWFMSVYYSTYDVPYNGATLTTITAIEMTVGIICGCITGCKPLMSKLFPKIFGSTHDSDNPSNGRTLPPNSQSFPFHELHGGIVKDNTFTIEYDKNPHSQSYKGNASLVTAKRSDRDDISEGSEEWIVPPQRGEIPSGVGVARVL</sequence>
<dbReference type="InterPro" id="IPR049326">
    <property type="entry name" value="Rhodopsin_dom_fungi"/>
</dbReference>
<dbReference type="Proteomes" id="UP000799750">
    <property type="component" value="Unassembled WGS sequence"/>
</dbReference>
<dbReference type="PANTHER" id="PTHR33048">
    <property type="entry name" value="PTH11-LIKE INTEGRAL MEMBRANE PROTEIN (AFU_ORTHOLOGUE AFUA_5G11245)"/>
    <property type="match status" value="1"/>
</dbReference>
<accession>A0A6A6REK3</accession>
<keyword evidence="9" id="KW-1185">Reference proteome</keyword>
<dbReference type="PANTHER" id="PTHR33048:SF129">
    <property type="entry name" value="INTEGRAL MEMBRANE PROTEIN-RELATED"/>
    <property type="match status" value="1"/>
</dbReference>
<evidence type="ECO:0000256" key="3">
    <source>
        <dbReference type="ARBA" id="ARBA00022989"/>
    </source>
</evidence>
<evidence type="ECO:0000256" key="1">
    <source>
        <dbReference type="ARBA" id="ARBA00004141"/>
    </source>
</evidence>
<keyword evidence="2 6" id="KW-0812">Transmembrane</keyword>
<evidence type="ECO:0000256" key="4">
    <source>
        <dbReference type="ARBA" id="ARBA00023136"/>
    </source>
</evidence>
<keyword evidence="3 6" id="KW-1133">Transmembrane helix</keyword>
<feature type="transmembrane region" description="Helical" evidence="6">
    <location>
        <begin position="29"/>
        <end position="49"/>
    </location>
</feature>
<keyword evidence="4 6" id="KW-0472">Membrane</keyword>
<evidence type="ECO:0000256" key="2">
    <source>
        <dbReference type="ARBA" id="ARBA00022692"/>
    </source>
</evidence>
<evidence type="ECO:0000313" key="9">
    <source>
        <dbReference type="Proteomes" id="UP000799750"/>
    </source>
</evidence>
<evidence type="ECO:0000313" key="8">
    <source>
        <dbReference type="EMBL" id="KAF2503195.1"/>
    </source>
</evidence>
<feature type="transmembrane region" description="Helical" evidence="6">
    <location>
        <begin position="138"/>
        <end position="158"/>
    </location>
</feature>
<gene>
    <name evidence="8" type="ORF">BU16DRAFT_448722</name>
</gene>
<comment type="subcellular location">
    <subcellularLocation>
        <location evidence="1">Membrane</location>
        <topology evidence="1">Multi-pass membrane protein</topology>
    </subcellularLocation>
</comment>
<feature type="transmembrane region" description="Helical" evidence="6">
    <location>
        <begin position="61"/>
        <end position="84"/>
    </location>
</feature>
<feature type="domain" description="Rhodopsin" evidence="7">
    <location>
        <begin position="46"/>
        <end position="282"/>
    </location>
</feature>
<feature type="transmembrane region" description="Helical" evidence="6">
    <location>
        <begin position="182"/>
        <end position="201"/>
    </location>
</feature>
<dbReference type="InterPro" id="IPR052337">
    <property type="entry name" value="SAT4-like"/>
</dbReference>
<feature type="transmembrane region" description="Helical" evidence="6">
    <location>
        <begin position="104"/>
        <end position="126"/>
    </location>
</feature>
<evidence type="ECO:0000259" key="7">
    <source>
        <dbReference type="Pfam" id="PF20684"/>
    </source>
</evidence>
<name>A0A6A6REK3_9PEZI</name>
<organism evidence="8 9">
    <name type="scientific">Lophium mytilinum</name>
    <dbReference type="NCBI Taxonomy" id="390894"/>
    <lineage>
        <taxon>Eukaryota</taxon>
        <taxon>Fungi</taxon>
        <taxon>Dikarya</taxon>
        <taxon>Ascomycota</taxon>
        <taxon>Pezizomycotina</taxon>
        <taxon>Dothideomycetes</taxon>
        <taxon>Pleosporomycetidae</taxon>
        <taxon>Mytilinidiales</taxon>
        <taxon>Mytilinidiaceae</taxon>
        <taxon>Lophium</taxon>
    </lineage>
</organism>
<evidence type="ECO:0000256" key="6">
    <source>
        <dbReference type="SAM" id="Phobius"/>
    </source>
</evidence>
<dbReference type="GO" id="GO:0016020">
    <property type="term" value="C:membrane"/>
    <property type="evidence" value="ECO:0007669"/>
    <property type="project" value="UniProtKB-SubCell"/>
</dbReference>
<comment type="similarity">
    <text evidence="5">Belongs to the SAT4 family.</text>
</comment>
<feature type="transmembrane region" description="Helical" evidence="6">
    <location>
        <begin position="217"/>
        <end position="239"/>
    </location>
</feature>
<reference evidence="8" key="1">
    <citation type="journal article" date="2020" name="Stud. Mycol.">
        <title>101 Dothideomycetes genomes: a test case for predicting lifestyles and emergence of pathogens.</title>
        <authorList>
            <person name="Haridas S."/>
            <person name="Albert R."/>
            <person name="Binder M."/>
            <person name="Bloem J."/>
            <person name="Labutti K."/>
            <person name="Salamov A."/>
            <person name="Andreopoulos B."/>
            <person name="Baker S."/>
            <person name="Barry K."/>
            <person name="Bills G."/>
            <person name="Bluhm B."/>
            <person name="Cannon C."/>
            <person name="Castanera R."/>
            <person name="Culley D."/>
            <person name="Daum C."/>
            <person name="Ezra D."/>
            <person name="Gonzalez J."/>
            <person name="Henrissat B."/>
            <person name="Kuo A."/>
            <person name="Liang C."/>
            <person name="Lipzen A."/>
            <person name="Lutzoni F."/>
            <person name="Magnuson J."/>
            <person name="Mondo S."/>
            <person name="Nolan M."/>
            <person name="Ohm R."/>
            <person name="Pangilinan J."/>
            <person name="Park H.-J."/>
            <person name="Ramirez L."/>
            <person name="Alfaro M."/>
            <person name="Sun H."/>
            <person name="Tritt A."/>
            <person name="Yoshinaga Y."/>
            <person name="Zwiers L.-H."/>
            <person name="Turgeon B."/>
            <person name="Goodwin S."/>
            <person name="Spatafora J."/>
            <person name="Crous P."/>
            <person name="Grigoriev I."/>
        </authorList>
    </citation>
    <scope>NUCLEOTIDE SEQUENCE</scope>
    <source>
        <strain evidence="8">CBS 269.34</strain>
    </source>
</reference>
<dbReference type="EMBL" id="MU004181">
    <property type="protein sequence ID" value="KAF2503195.1"/>
    <property type="molecule type" value="Genomic_DNA"/>
</dbReference>
<feature type="transmembrane region" description="Helical" evidence="6">
    <location>
        <begin position="251"/>
        <end position="276"/>
    </location>
</feature>